<evidence type="ECO:0000256" key="2">
    <source>
        <dbReference type="RuleBase" id="RU004475"/>
    </source>
</evidence>
<dbReference type="STRING" id="46731.A0A3M6T5K1"/>
<comment type="caution">
    <text evidence="4">The sequence shown here is derived from an EMBL/GenBank/DDBJ whole genome shotgun (WGS) entry which is preliminary data.</text>
</comment>
<dbReference type="InterPro" id="IPR050425">
    <property type="entry name" value="NAD(P)_dehydrat-like"/>
</dbReference>
<dbReference type="OrthoDB" id="2735536at2759"/>
<gene>
    <name evidence="4" type="ORF">pdam_00018769</name>
</gene>
<comment type="similarity">
    <text evidence="2">Belongs to the 3-beta-HSD family.</text>
</comment>
<feature type="domain" description="3-beta hydroxysteroid dehydrogenase/isomerase" evidence="3">
    <location>
        <begin position="5"/>
        <end position="266"/>
    </location>
</feature>
<dbReference type="SUPFAM" id="SSF51735">
    <property type="entry name" value="NAD(P)-binding Rossmann-fold domains"/>
    <property type="match status" value="1"/>
</dbReference>
<evidence type="ECO:0000259" key="3">
    <source>
        <dbReference type="Pfam" id="PF01073"/>
    </source>
</evidence>
<evidence type="ECO:0000256" key="1">
    <source>
        <dbReference type="ARBA" id="ARBA00023002"/>
    </source>
</evidence>
<keyword evidence="1 2" id="KW-0560">Oxidoreductase</keyword>
<accession>A0A3M6T5K1</accession>
<sequence length="367" mass="41168">MTRVLVTGASGFLALHVVKQLLESGQQYIVRGTKLKPLRALCPENSKQQLELVEADLSQRESWIDAVKDCTYVIHVASPLPLKMPRDEMEVIAPAVEGTKSVLEACAKTKGGVKRVVLTSSSAAIHSGRRGVEDKVFTEEDWAADEGVSPYEKSKKRAEKAAWELVEKLPDDEKFELCTINPGFIVGPVLGSYCTSTEPVITTEVTNNVFLAHRRFLQREMPMVPKMMFGVIDVRDCARAHIIAMTSTKAPGNRYLAITDCYWMDDMARLLHEEFRPLGYKVPTTVAPKVMIKIASWFDGTLKFILPFLNKDIKLDNSKIKDHFGMQFEDFKKSVIDMAYSLIERGFVKKTPQYEEAKKQQATNGSG</sequence>
<dbReference type="GO" id="GO:0016616">
    <property type="term" value="F:oxidoreductase activity, acting on the CH-OH group of donors, NAD or NADP as acceptor"/>
    <property type="evidence" value="ECO:0007669"/>
    <property type="project" value="InterPro"/>
</dbReference>
<dbReference type="AlphaFoldDB" id="A0A3M6T5K1"/>
<dbReference type="CDD" id="cd05227">
    <property type="entry name" value="AR_SDR_e"/>
    <property type="match status" value="1"/>
</dbReference>
<dbReference type="Gene3D" id="3.40.50.720">
    <property type="entry name" value="NAD(P)-binding Rossmann-like Domain"/>
    <property type="match status" value="1"/>
</dbReference>
<protein>
    <recommendedName>
        <fullName evidence="3">3-beta hydroxysteroid dehydrogenase/isomerase domain-containing protein</fullName>
    </recommendedName>
</protein>
<name>A0A3M6T5K1_POCDA</name>
<dbReference type="PANTHER" id="PTHR10366">
    <property type="entry name" value="NAD DEPENDENT EPIMERASE/DEHYDRATASE"/>
    <property type="match status" value="1"/>
</dbReference>
<dbReference type="Pfam" id="PF01073">
    <property type="entry name" value="3Beta_HSD"/>
    <property type="match status" value="1"/>
</dbReference>
<dbReference type="GO" id="GO:0006694">
    <property type="term" value="P:steroid biosynthetic process"/>
    <property type="evidence" value="ECO:0007669"/>
    <property type="project" value="InterPro"/>
</dbReference>
<dbReference type="PANTHER" id="PTHR10366:SF564">
    <property type="entry name" value="STEROL-4-ALPHA-CARBOXYLATE 3-DEHYDROGENASE, DECARBOXYLATING"/>
    <property type="match status" value="1"/>
</dbReference>
<dbReference type="InterPro" id="IPR036291">
    <property type="entry name" value="NAD(P)-bd_dom_sf"/>
</dbReference>
<evidence type="ECO:0000313" key="4">
    <source>
        <dbReference type="EMBL" id="RMX36588.1"/>
    </source>
</evidence>
<dbReference type="FunFam" id="3.40.50.720:FF:000336">
    <property type="entry name" value="Aldehyde reductase"/>
    <property type="match status" value="1"/>
</dbReference>
<proteinExistence type="inferred from homology"/>
<keyword evidence="5" id="KW-1185">Reference proteome</keyword>
<organism evidence="4 5">
    <name type="scientific">Pocillopora damicornis</name>
    <name type="common">Cauliflower coral</name>
    <name type="synonym">Millepora damicornis</name>
    <dbReference type="NCBI Taxonomy" id="46731"/>
    <lineage>
        <taxon>Eukaryota</taxon>
        <taxon>Metazoa</taxon>
        <taxon>Cnidaria</taxon>
        <taxon>Anthozoa</taxon>
        <taxon>Hexacorallia</taxon>
        <taxon>Scleractinia</taxon>
        <taxon>Astrocoeniina</taxon>
        <taxon>Pocilloporidae</taxon>
        <taxon>Pocillopora</taxon>
    </lineage>
</organism>
<dbReference type="EMBL" id="RCHS01004289">
    <property type="protein sequence ID" value="RMX36588.1"/>
    <property type="molecule type" value="Genomic_DNA"/>
</dbReference>
<evidence type="ECO:0000313" key="5">
    <source>
        <dbReference type="Proteomes" id="UP000275408"/>
    </source>
</evidence>
<reference evidence="4 5" key="1">
    <citation type="journal article" date="2018" name="Sci. Rep.">
        <title>Comparative analysis of the Pocillopora damicornis genome highlights role of immune system in coral evolution.</title>
        <authorList>
            <person name="Cunning R."/>
            <person name="Bay R.A."/>
            <person name="Gillette P."/>
            <person name="Baker A.C."/>
            <person name="Traylor-Knowles N."/>
        </authorList>
    </citation>
    <scope>NUCLEOTIDE SEQUENCE [LARGE SCALE GENOMIC DNA]</scope>
    <source>
        <strain evidence="4">RSMAS</strain>
        <tissue evidence="4">Whole animal</tissue>
    </source>
</reference>
<dbReference type="InterPro" id="IPR002225">
    <property type="entry name" value="3Beta_OHSteriod_DH/Estase"/>
</dbReference>
<dbReference type="Proteomes" id="UP000275408">
    <property type="component" value="Unassembled WGS sequence"/>
</dbReference>